<feature type="domain" description="EamA" evidence="7">
    <location>
        <begin position="10"/>
        <end position="141"/>
    </location>
</feature>
<protein>
    <submittedName>
        <fullName evidence="8">DMT family transporter</fullName>
    </submittedName>
</protein>
<dbReference type="PANTHER" id="PTHR32322">
    <property type="entry name" value="INNER MEMBRANE TRANSPORTER"/>
    <property type="match status" value="1"/>
</dbReference>
<keyword evidence="3 6" id="KW-0812">Transmembrane</keyword>
<keyword evidence="2" id="KW-1003">Cell membrane</keyword>
<feature type="transmembrane region" description="Helical" evidence="6">
    <location>
        <begin position="154"/>
        <end position="173"/>
    </location>
</feature>
<dbReference type="InterPro" id="IPR050638">
    <property type="entry name" value="AA-Vitamin_Transporters"/>
</dbReference>
<keyword evidence="5 6" id="KW-0472">Membrane</keyword>
<comment type="caution">
    <text evidence="8">The sequence shown here is derived from an EMBL/GenBank/DDBJ whole genome shotgun (WGS) entry which is preliminary data.</text>
</comment>
<sequence>MERESVTIKALSLLILVVVWGTYYVATKLALSAFSVIFNGIFIRTFVLFLMLLVGAVLRRTGELLKVRYIFTRLLLIGLLGFALDITAFLGFKYSTASKGAVLLRTDVLFSAFISLFFGEIPGLLDIISMALMLFGVVLVTNAQNLLKLSQGDVFFLLSAFFISLNAFVIRSVQEDKRNPGTDFVIAFYNNFFTLVFFSLFSFKSLLYELVGNFRLVGINIPTLGLIAAGMFQYLIYVVYYKNLRLFPVWLVRTSLLFMPVYVLFVMSFFGESITGKQLIGVVVILVGAFLLTMNNQFIKQGKQARR</sequence>
<evidence type="ECO:0000256" key="1">
    <source>
        <dbReference type="ARBA" id="ARBA00004651"/>
    </source>
</evidence>
<proteinExistence type="predicted"/>
<evidence type="ECO:0000256" key="3">
    <source>
        <dbReference type="ARBA" id="ARBA00022692"/>
    </source>
</evidence>
<name>A0A7V4KCF4_FERPE</name>
<evidence type="ECO:0000313" key="8">
    <source>
        <dbReference type="EMBL" id="HGU52641.1"/>
    </source>
</evidence>
<feature type="transmembrane region" description="Helical" evidence="6">
    <location>
        <begin position="247"/>
        <end position="267"/>
    </location>
</feature>
<feature type="transmembrane region" description="Helical" evidence="6">
    <location>
        <begin position="124"/>
        <end position="142"/>
    </location>
</feature>
<feature type="transmembrane region" description="Helical" evidence="6">
    <location>
        <begin position="219"/>
        <end position="240"/>
    </location>
</feature>
<feature type="transmembrane region" description="Helical" evidence="6">
    <location>
        <begin position="102"/>
        <end position="119"/>
    </location>
</feature>
<feature type="transmembrane region" description="Helical" evidence="6">
    <location>
        <begin position="7"/>
        <end position="26"/>
    </location>
</feature>
<feature type="transmembrane region" description="Helical" evidence="6">
    <location>
        <begin position="279"/>
        <end position="299"/>
    </location>
</feature>
<evidence type="ECO:0000256" key="4">
    <source>
        <dbReference type="ARBA" id="ARBA00022989"/>
    </source>
</evidence>
<gene>
    <name evidence="8" type="ORF">ENT78_03830</name>
</gene>
<comment type="subcellular location">
    <subcellularLocation>
        <location evidence="1">Cell membrane</location>
        <topology evidence="1">Multi-pass membrane protein</topology>
    </subcellularLocation>
</comment>
<dbReference type="PANTHER" id="PTHR32322:SF18">
    <property type="entry name" value="S-ADENOSYLMETHIONINE_S-ADENOSYLHOMOCYSTEINE TRANSPORTER"/>
    <property type="match status" value="1"/>
</dbReference>
<reference evidence="8" key="1">
    <citation type="journal article" date="2020" name="mSystems">
        <title>Genome- and Community-Level Interaction Insights into Carbon Utilization and Element Cycling Functions of Hydrothermarchaeota in Hydrothermal Sediment.</title>
        <authorList>
            <person name="Zhou Z."/>
            <person name="Liu Y."/>
            <person name="Xu W."/>
            <person name="Pan J."/>
            <person name="Luo Z.H."/>
            <person name="Li M."/>
        </authorList>
    </citation>
    <scope>NUCLEOTIDE SEQUENCE [LARGE SCALE GENOMIC DNA]</scope>
    <source>
        <strain evidence="8">SpSt-61</strain>
    </source>
</reference>
<evidence type="ECO:0000256" key="2">
    <source>
        <dbReference type="ARBA" id="ARBA00022475"/>
    </source>
</evidence>
<feature type="transmembrane region" description="Helical" evidence="6">
    <location>
        <begin position="32"/>
        <end position="58"/>
    </location>
</feature>
<dbReference type="InterPro" id="IPR037185">
    <property type="entry name" value="EmrE-like"/>
</dbReference>
<evidence type="ECO:0000259" key="7">
    <source>
        <dbReference type="Pfam" id="PF00892"/>
    </source>
</evidence>
<dbReference type="InterPro" id="IPR000620">
    <property type="entry name" value="EamA_dom"/>
</dbReference>
<organism evidence="8">
    <name type="scientific">Fervidobacterium pennivorans</name>
    <dbReference type="NCBI Taxonomy" id="93466"/>
    <lineage>
        <taxon>Bacteria</taxon>
        <taxon>Thermotogati</taxon>
        <taxon>Thermotogota</taxon>
        <taxon>Thermotogae</taxon>
        <taxon>Thermotogales</taxon>
        <taxon>Fervidobacteriaceae</taxon>
        <taxon>Fervidobacterium</taxon>
    </lineage>
</organism>
<feature type="domain" description="EamA" evidence="7">
    <location>
        <begin position="152"/>
        <end position="293"/>
    </location>
</feature>
<accession>A0A7V4KCF4</accession>
<keyword evidence="4 6" id="KW-1133">Transmembrane helix</keyword>
<dbReference type="Pfam" id="PF00892">
    <property type="entry name" value="EamA"/>
    <property type="match status" value="2"/>
</dbReference>
<dbReference type="EMBL" id="DSZZ01000177">
    <property type="protein sequence ID" value="HGU52641.1"/>
    <property type="molecule type" value="Genomic_DNA"/>
</dbReference>
<evidence type="ECO:0000256" key="5">
    <source>
        <dbReference type="ARBA" id="ARBA00023136"/>
    </source>
</evidence>
<dbReference type="SUPFAM" id="SSF103481">
    <property type="entry name" value="Multidrug resistance efflux transporter EmrE"/>
    <property type="match status" value="2"/>
</dbReference>
<feature type="transmembrane region" description="Helical" evidence="6">
    <location>
        <begin position="185"/>
        <end position="207"/>
    </location>
</feature>
<dbReference type="AlphaFoldDB" id="A0A7V4KCF4"/>
<feature type="transmembrane region" description="Helical" evidence="6">
    <location>
        <begin position="70"/>
        <end position="90"/>
    </location>
</feature>
<evidence type="ECO:0000256" key="6">
    <source>
        <dbReference type="SAM" id="Phobius"/>
    </source>
</evidence>
<dbReference type="GO" id="GO:0005886">
    <property type="term" value="C:plasma membrane"/>
    <property type="evidence" value="ECO:0007669"/>
    <property type="project" value="UniProtKB-SubCell"/>
</dbReference>